<feature type="transmembrane region" description="Helical" evidence="8">
    <location>
        <begin position="169"/>
        <end position="187"/>
    </location>
</feature>
<dbReference type="PROSITE" id="PS50893">
    <property type="entry name" value="ABC_TRANSPORTER_2"/>
    <property type="match status" value="1"/>
</dbReference>
<feature type="transmembrane region" description="Helical" evidence="8">
    <location>
        <begin position="28"/>
        <end position="47"/>
    </location>
</feature>
<keyword evidence="5 8" id="KW-1133">Transmembrane helix</keyword>
<evidence type="ECO:0000259" key="10">
    <source>
        <dbReference type="PROSITE" id="PS50929"/>
    </source>
</evidence>
<accession>A0ABP6RSW5</accession>
<proteinExistence type="predicted"/>
<reference evidence="12" key="1">
    <citation type="journal article" date="2019" name="Int. J. Syst. Evol. Microbiol.">
        <title>The Global Catalogue of Microorganisms (GCM) 10K type strain sequencing project: providing services to taxonomists for standard genome sequencing and annotation.</title>
        <authorList>
            <consortium name="The Broad Institute Genomics Platform"/>
            <consortium name="The Broad Institute Genome Sequencing Center for Infectious Disease"/>
            <person name="Wu L."/>
            <person name="Ma J."/>
        </authorList>
    </citation>
    <scope>NUCLEOTIDE SEQUENCE [LARGE SCALE GENOMIC DNA]</scope>
    <source>
        <strain evidence="12">JCM 9687</strain>
    </source>
</reference>
<protein>
    <submittedName>
        <fullName evidence="11">ABC transporter ATP-binding protein</fullName>
    </submittedName>
</protein>
<feature type="domain" description="ABC transporter" evidence="9">
    <location>
        <begin position="344"/>
        <end position="577"/>
    </location>
</feature>
<dbReference type="PROSITE" id="PS00211">
    <property type="entry name" value="ABC_TRANSPORTER_1"/>
    <property type="match status" value="1"/>
</dbReference>
<dbReference type="Proteomes" id="UP001500483">
    <property type="component" value="Unassembled WGS sequence"/>
</dbReference>
<keyword evidence="4 11" id="KW-0067">ATP-binding</keyword>
<comment type="caution">
    <text evidence="11">The sequence shown here is derived from an EMBL/GenBank/DDBJ whole genome shotgun (WGS) entry which is preliminary data.</text>
</comment>
<dbReference type="PANTHER" id="PTHR24221">
    <property type="entry name" value="ATP-BINDING CASSETTE SUB-FAMILY B"/>
    <property type="match status" value="1"/>
</dbReference>
<dbReference type="Gene3D" id="1.20.1560.10">
    <property type="entry name" value="ABC transporter type 1, transmembrane domain"/>
    <property type="match status" value="1"/>
</dbReference>
<dbReference type="Gene3D" id="3.40.50.300">
    <property type="entry name" value="P-loop containing nucleotide triphosphate hydrolases"/>
    <property type="match status" value="1"/>
</dbReference>
<sequence length="596" mass="63074">MTTAAGGAEQGSSALAELRRPIAPMTRLGVLLGGIGALTTLAPFVGIAELGRTLLAPGPLDATRVAWTAVVIAVGTVLGWSCTGAALWITHLADGRMQAELRRRLVRKLGEVGLGWYSETNSGRVRKAAQDDVDDLHHLIAHHDVELAGAVVLPLGGLAYLLWVDWRLALLALATLPIYFVAYGFMMRGFADKMREMDSGFARVSAAIAEFVHGIAVVKSFGQTGRAHAGYRRAVDEFGERYAGWVRPVLRLEALTSMALSVPVIALVGVAGGTWFVQRGWVTPIDVLAEVLVAVVLPSTLLTLNQGFTAQRKAVAAAERLSGLLSAPALPVAAEPRSPQGNLVEFDGVEFGYAADEPVLRGVDLTCRPGTVTALVGPSGAGKSTLAKLLPRFYDVTGGAIRLGGVDVREIAPAELYRHVGFVLQDVQLLHGTVADNLRLGRPAATERELVAAAEATRIHERITRLPRGYESVIGEDAVLSGGEAQRVSIARALLADTPVLVLDEATAYADPESEAEIQEALSAVARGRTVLVIAHRLSTITDVDRIVVVDRGRVAEQGTHAELLAADGRYARMWAEHESTTDSTAGAPDGGGAAR</sequence>
<feature type="transmembrane region" description="Helical" evidence="8">
    <location>
        <begin position="281"/>
        <end position="304"/>
    </location>
</feature>
<dbReference type="InterPro" id="IPR003439">
    <property type="entry name" value="ABC_transporter-like_ATP-bd"/>
</dbReference>
<evidence type="ECO:0000256" key="2">
    <source>
        <dbReference type="ARBA" id="ARBA00022692"/>
    </source>
</evidence>
<feature type="transmembrane region" description="Helical" evidence="8">
    <location>
        <begin position="145"/>
        <end position="163"/>
    </location>
</feature>
<dbReference type="InterPro" id="IPR017871">
    <property type="entry name" value="ABC_transporter-like_CS"/>
</dbReference>
<evidence type="ECO:0000256" key="7">
    <source>
        <dbReference type="SAM" id="MobiDB-lite"/>
    </source>
</evidence>
<dbReference type="PANTHER" id="PTHR24221:SF654">
    <property type="entry name" value="ATP-BINDING CASSETTE SUB-FAMILY B MEMBER 6"/>
    <property type="match status" value="1"/>
</dbReference>
<dbReference type="PROSITE" id="PS50929">
    <property type="entry name" value="ABC_TM1F"/>
    <property type="match status" value="1"/>
</dbReference>
<dbReference type="Pfam" id="PF00005">
    <property type="entry name" value="ABC_tran"/>
    <property type="match status" value="1"/>
</dbReference>
<keyword evidence="3" id="KW-0547">Nucleotide-binding</keyword>
<feature type="region of interest" description="Disordered" evidence="7">
    <location>
        <begin position="577"/>
        <end position="596"/>
    </location>
</feature>
<evidence type="ECO:0000256" key="6">
    <source>
        <dbReference type="ARBA" id="ARBA00023136"/>
    </source>
</evidence>
<evidence type="ECO:0000256" key="4">
    <source>
        <dbReference type="ARBA" id="ARBA00022840"/>
    </source>
</evidence>
<evidence type="ECO:0000313" key="12">
    <source>
        <dbReference type="Proteomes" id="UP001500483"/>
    </source>
</evidence>
<gene>
    <name evidence="11" type="ORF">GCM10020366_26510</name>
</gene>
<dbReference type="InterPro" id="IPR027417">
    <property type="entry name" value="P-loop_NTPase"/>
</dbReference>
<name>A0ABP6RSW5_9PSEU</name>
<dbReference type="RefSeq" id="WP_344926638.1">
    <property type="nucleotide sequence ID" value="NZ_BAAAYK010000038.1"/>
</dbReference>
<feature type="domain" description="ABC transmembrane type-1" evidence="10">
    <location>
        <begin position="28"/>
        <end position="289"/>
    </location>
</feature>
<evidence type="ECO:0000313" key="11">
    <source>
        <dbReference type="EMBL" id="GAA3357640.1"/>
    </source>
</evidence>
<dbReference type="InterPro" id="IPR003593">
    <property type="entry name" value="AAA+_ATPase"/>
</dbReference>
<dbReference type="InterPro" id="IPR036640">
    <property type="entry name" value="ABC1_TM_sf"/>
</dbReference>
<comment type="subcellular location">
    <subcellularLocation>
        <location evidence="1">Cell membrane</location>
        <topology evidence="1">Multi-pass membrane protein</topology>
    </subcellularLocation>
</comment>
<organism evidence="11 12">
    <name type="scientific">Saccharopolyspora gregorii</name>
    <dbReference type="NCBI Taxonomy" id="33914"/>
    <lineage>
        <taxon>Bacteria</taxon>
        <taxon>Bacillati</taxon>
        <taxon>Actinomycetota</taxon>
        <taxon>Actinomycetes</taxon>
        <taxon>Pseudonocardiales</taxon>
        <taxon>Pseudonocardiaceae</taxon>
        <taxon>Saccharopolyspora</taxon>
    </lineage>
</organism>
<feature type="transmembrane region" description="Helical" evidence="8">
    <location>
        <begin position="67"/>
        <end position="93"/>
    </location>
</feature>
<dbReference type="SUPFAM" id="SSF52540">
    <property type="entry name" value="P-loop containing nucleoside triphosphate hydrolases"/>
    <property type="match status" value="1"/>
</dbReference>
<evidence type="ECO:0000256" key="1">
    <source>
        <dbReference type="ARBA" id="ARBA00004651"/>
    </source>
</evidence>
<evidence type="ECO:0000256" key="8">
    <source>
        <dbReference type="SAM" id="Phobius"/>
    </source>
</evidence>
<dbReference type="GO" id="GO:0005524">
    <property type="term" value="F:ATP binding"/>
    <property type="evidence" value="ECO:0007669"/>
    <property type="project" value="UniProtKB-KW"/>
</dbReference>
<dbReference type="Pfam" id="PF00664">
    <property type="entry name" value="ABC_membrane"/>
    <property type="match status" value="1"/>
</dbReference>
<feature type="transmembrane region" description="Helical" evidence="8">
    <location>
        <begin position="254"/>
        <end position="275"/>
    </location>
</feature>
<dbReference type="SUPFAM" id="SSF90123">
    <property type="entry name" value="ABC transporter transmembrane region"/>
    <property type="match status" value="1"/>
</dbReference>
<dbReference type="SMART" id="SM00382">
    <property type="entry name" value="AAA"/>
    <property type="match status" value="1"/>
</dbReference>
<keyword evidence="2 8" id="KW-0812">Transmembrane</keyword>
<keyword evidence="12" id="KW-1185">Reference proteome</keyword>
<dbReference type="InterPro" id="IPR011527">
    <property type="entry name" value="ABC1_TM_dom"/>
</dbReference>
<dbReference type="EMBL" id="BAAAYK010000038">
    <property type="protein sequence ID" value="GAA3357640.1"/>
    <property type="molecule type" value="Genomic_DNA"/>
</dbReference>
<dbReference type="InterPro" id="IPR039421">
    <property type="entry name" value="Type_1_exporter"/>
</dbReference>
<keyword evidence="6 8" id="KW-0472">Membrane</keyword>
<evidence type="ECO:0000259" key="9">
    <source>
        <dbReference type="PROSITE" id="PS50893"/>
    </source>
</evidence>
<evidence type="ECO:0000256" key="3">
    <source>
        <dbReference type="ARBA" id="ARBA00022741"/>
    </source>
</evidence>
<evidence type="ECO:0000256" key="5">
    <source>
        <dbReference type="ARBA" id="ARBA00022989"/>
    </source>
</evidence>